<organism evidence="2 3">
    <name type="scientific">Aureococcus anophagefferens</name>
    <name type="common">Harmful bloom alga</name>
    <dbReference type="NCBI Taxonomy" id="44056"/>
    <lineage>
        <taxon>Eukaryota</taxon>
        <taxon>Sar</taxon>
        <taxon>Stramenopiles</taxon>
        <taxon>Ochrophyta</taxon>
        <taxon>Pelagophyceae</taxon>
        <taxon>Pelagomonadales</taxon>
        <taxon>Pelagomonadaceae</taxon>
        <taxon>Aureococcus</taxon>
    </lineage>
</organism>
<keyword evidence="3" id="KW-1185">Reference proteome</keyword>
<sequence>MCKAGASTAGAALAVVLTCLCVFVMGGVVFGISSFYPVLYGQGLYEGECADLEACPAERPCCAKQRSSVVFLSSACLFAADGVMVLYGELNDRAGAAACAFPRTL</sequence>
<feature type="transmembrane region" description="Helical" evidence="1">
    <location>
        <begin position="12"/>
        <end position="36"/>
    </location>
</feature>
<dbReference type="Proteomes" id="UP001363151">
    <property type="component" value="Unassembled WGS sequence"/>
</dbReference>
<keyword evidence="1" id="KW-0472">Membrane</keyword>
<name>A0ABR1G6G8_AURAN</name>
<accession>A0ABR1G6G8</accession>
<evidence type="ECO:0000313" key="2">
    <source>
        <dbReference type="EMBL" id="KAK7248906.1"/>
    </source>
</evidence>
<evidence type="ECO:0000256" key="1">
    <source>
        <dbReference type="SAM" id="Phobius"/>
    </source>
</evidence>
<comment type="caution">
    <text evidence="2">The sequence shown here is derived from an EMBL/GenBank/DDBJ whole genome shotgun (WGS) entry which is preliminary data.</text>
</comment>
<reference evidence="2 3" key="1">
    <citation type="submission" date="2024-03" db="EMBL/GenBank/DDBJ databases">
        <title>Aureococcus anophagefferens CCMP1851 and Kratosvirus quantuckense: Draft genome of a second virus-susceptible host strain in the model system.</title>
        <authorList>
            <person name="Chase E."/>
            <person name="Truchon A.R."/>
            <person name="Schepens W."/>
            <person name="Wilhelm S.W."/>
        </authorList>
    </citation>
    <scope>NUCLEOTIDE SEQUENCE [LARGE SCALE GENOMIC DNA]</scope>
    <source>
        <strain evidence="2 3">CCMP1851</strain>
    </source>
</reference>
<evidence type="ECO:0000313" key="3">
    <source>
        <dbReference type="Proteomes" id="UP001363151"/>
    </source>
</evidence>
<protein>
    <submittedName>
        <fullName evidence="2">Uncharacterized protein</fullName>
    </submittedName>
</protein>
<gene>
    <name evidence="2" type="ORF">SO694_00042261</name>
</gene>
<proteinExistence type="predicted"/>
<keyword evidence="1" id="KW-1133">Transmembrane helix</keyword>
<dbReference type="EMBL" id="JBBJCI010000085">
    <property type="protein sequence ID" value="KAK7248906.1"/>
    <property type="molecule type" value="Genomic_DNA"/>
</dbReference>
<keyword evidence="1" id="KW-0812">Transmembrane</keyword>